<dbReference type="RefSeq" id="WP_312904373.1">
    <property type="nucleotide sequence ID" value="NZ_JACHMI010000001.1"/>
</dbReference>
<dbReference type="Pfam" id="PF07859">
    <property type="entry name" value="Abhydrolase_3"/>
    <property type="match status" value="1"/>
</dbReference>
<dbReference type="Gene3D" id="3.40.50.1820">
    <property type="entry name" value="alpha/beta hydrolase"/>
    <property type="match status" value="1"/>
</dbReference>
<feature type="domain" description="Alpha/beta hydrolase fold-3" evidence="1">
    <location>
        <begin position="21"/>
        <end position="78"/>
    </location>
</feature>
<reference evidence="2 3" key="1">
    <citation type="submission" date="2020-08" db="EMBL/GenBank/DDBJ databases">
        <title>Sequencing the genomes of 1000 actinobacteria strains.</title>
        <authorList>
            <person name="Klenk H.-P."/>
        </authorList>
    </citation>
    <scope>NUCLEOTIDE SEQUENCE [LARGE SCALE GENOMIC DNA]</scope>
    <source>
        <strain evidence="2 3">DSM 43768</strain>
    </source>
</reference>
<dbReference type="AlphaFoldDB" id="A0A7X0U5Y1"/>
<sequence>MGPREQRDGLVGERRSTENVSIYAAPARATDLGGLPPAFIDCGSAEVFRDEDVDYAMGLWKAGGQADLHVWPGGFHGFDLLAPHSALAQAMVAARNAWVARVLGQ</sequence>
<protein>
    <submittedName>
        <fullName evidence="2">Acetyl esterase/lipase</fullName>
    </submittedName>
</protein>
<dbReference type="EMBL" id="JACHMI010000001">
    <property type="protein sequence ID" value="MBB6556019.1"/>
    <property type="molecule type" value="Genomic_DNA"/>
</dbReference>
<dbReference type="SUPFAM" id="SSF53474">
    <property type="entry name" value="alpha/beta-Hydrolases"/>
    <property type="match status" value="1"/>
</dbReference>
<proteinExistence type="predicted"/>
<organism evidence="2 3">
    <name type="scientific">Nonomuraea rubra</name>
    <dbReference type="NCBI Taxonomy" id="46180"/>
    <lineage>
        <taxon>Bacteria</taxon>
        <taxon>Bacillati</taxon>
        <taxon>Actinomycetota</taxon>
        <taxon>Actinomycetes</taxon>
        <taxon>Streptosporangiales</taxon>
        <taxon>Streptosporangiaceae</taxon>
        <taxon>Nonomuraea</taxon>
    </lineage>
</organism>
<keyword evidence="3" id="KW-1185">Reference proteome</keyword>
<gene>
    <name evidence="2" type="ORF">HD593_010814</name>
</gene>
<dbReference type="InterPro" id="IPR013094">
    <property type="entry name" value="AB_hydrolase_3"/>
</dbReference>
<name>A0A7X0U5Y1_9ACTN</name>
<evidence type="ECO:0000259" key="1">
    <source>
        <dbReference type="Pfam" id="PF07859"/>
    </source>
</evidence>
<evidence type="ECO:0000313" key="2">
    <source>
        <dbReference type="EMBL" id="MBB6556019.1"/>
    </source>
</evidence>
<evidence type="ECO:0000313" key="3">
    <source>
        <dbReference type="Proteomes" id="UP000565579"/>
    </source>
</evidence>
<accession>A0A7X0U5Y1</accession>
<dbReference type="GO" id="GO:0016787">
    <property type="term" value="F:hydrolase activity"/>
    <property type="evidence" value="ECO:0007669"/>
    <property type="project" value="InterPro"/>
</dbReference>
<comment type="caution">
    <text evidence="2">The sequence shown here is derived from an EMBL/GenBank/DDBJ whole genome shotgun (WGS) entry which is preliminary data.</text>
</comment>
<dbReference type="Proteomes" id="UP000565579">
    <property type="component" value="Unassembled WGS sequence"/>
</dbReference>
<dbReference type="InterPro" id="IPR029058">
    <property type="entry name" value="AB_hydrolase_fold"/>
</dbReference>